<dbReference type="EMBL" id="MN739104">
    <property type="protein sequence ID" value="QHS89001.1"/>
    <property type="molecule type" value="Genomic_DNA"/>
</dbReference>
<organism evidence="1">
    <name type="scientific">viral metagenome</name>
    <dbReference type="NCBI Taxonomy" id="1070528"/>
    <lineage>
        <taxon>unclassified sequences</taxon>
        <taxon>metagenomes</taxon>
        <taxon>organismal metagenomes</taxon>
    </lineage>
</organism>
<protein>
    <submittedName>
        <fullName evidence="1">Uncharacterized protein</fullName>
    </submittedName>
</protein>
<proteinExistence type="predicted"/>
<reference evidence="1" key="1">
    <citation type="journal article" date="2020" name="Nature">
        <title>Giant virus diversity and host interactions through global metagenomics.</title>
        <authorList>
            <person name="Schulz F."/>
            <person name="Roux S."/>
            <person name="Paez-Espino D."/>
            <person name="Jungbluth S."/>
            <person name="Walsh D.A."/>
            <person name="Denef V.J."/>
            <person name="McMahon K.D."/>
            <person name="Konstantinidis K.T."/>
            <person name="Eloe-Fadrosh E.A."/>
            <person name="Kyrpides N.C."/>
            <person name="Woyke T."/>
        </authorList>
    </citation>
    <scope>NUCLEOTIDE SEQUENCE</scope>
    <source>
        <strain evidence="1">GVMAG-M-3300010158-59</strain>
    </source>
</reference>
<dbReference type="AlphaFoldDB" id="A0A6C0BBA8"/>
<accession>A0A6C0BBA8</accession>
<sequence length="62" mass="7536">MKQKTLKNHRSCTKYNPLKGCRLVKGKKETCCINPRRGFWCWSKRTKRRISKCMKRECCKRN</sequence>
<name>A0A6C0BBA8_9ZZZZ</name>
<evidence type="ECO:0000313" key="1">
    <source>
        <dbReference type="EMBL" id="QHS89001.1"/>
    </source>
</evidence>